<evidence type="ECO:0000313" key="7">
    <source>
        <dbReference type="Proteomes" id="UP000824123"/>
    </source>
</evidence>
<dbReference type="SMART" id="SM00850">
    <property type="entry name" value="LytTR"/>
    <property type="match status" value="1"/>
</dbReference>
<evidence type="ECO:0000259" key="5">
    <source>
        <dbReference type="PROSITE" id="PS50930"/>
    </source>
</evidence>
<keyword evidence="2" id="KW-0805">Transcription regulation</keyword>
<gene>
    <name evidence="6" type="ORF">IAC59_05170</name>
</gene>
<reference evidence="6" key="1">
    <citation type="submission" date="2020-10" db="EMBL/GenBank/DDBJ databases">
        <authorList>
            <person name="Gilroy R."/>
        </authorList>
    </citation>
    <scope>NUCLEOTIDE SEQUENCE</scope>
    <source>
        <strain evidence="6">ChiSxjej2B14-8506</strain>
    </source>
</reference>
<evidence type="ECO:0000256" key="2">
    <source>
        <dbReference type="ARBA" id="ARBA00023015"/>
    </source>
</evidence>
<dbReference type="InterPro" id="IPR007492">
    <property type="entry name" value="LytTR_DNA-bd_dom"/>
</dbReference>
<sequence>MRVEIKIDSAYVEPLVVVLTAQMTDEVNALVARLNATGTRSLAGFRDDMVEVLAPDDIMRIYAAAGRVYAASLRGEFALRQRLYELETQLEPYGFVRISNSEIINLKRVKSLDLSLAGTICVHMADGSVTYASRRYVSRIKTALGI</sequence>
<protein>
    <submittedName>
        <fullName evidence="6">LytTR family transcriptional regulator</fullName>
    </submittedName>
</protein>
<dbReference type="Pfam" id="PF04397">
    <property type="entry name" value="LytTR"/>
    <property type="match status" value="1"/>
</dbReference>
<evidence type="ECO:0000256" key="3">
    <source>
        <dbReference type="ARBA" id="ARBA00023125"/>
    </source>
</evidence>
<proteinExistence type="predicted"/>
<comment type="caution">
    <text evidence="6">The sequence shown here is derived from an EMBL/GenBank/DDBJ whole genome shotgun (WGS) entry which is preliminary data.</text>
</comment>
<evidence type="ECO:0000256" key="1">
    <source>
        <dbReference type="ARBA" id="ARBA00022490"/>
    </source>
</evidence>
<dbReference type="PANTHER" id="PTHR37299:SF2">
    <property type="entry name" value="HTH LYTTR-TYPE DOMAIN-CONTAINING PROTEIN"/>
    <property type="match status" value="1"/>
</dbReference>
<keyword evidence="1" id="KW-0963">Cytoplasm</keyword>
<dbReference type="Gene3D" id="2.40.50.1020">
    <property type="entry name" value="LytTr DNA-binding domain"/>
    <property type="match status" value="1"/>
</dbReference>
<dbReference type="Proteomes" id="UP000824123">
    <property type="component" value="Unassembled WGS sequence"/>
</dbReference>
<name>A0A9D1LRC5_9FIRM</name>
<dbReference type="PROSITE" id="PS50930">
    <property type="entry name" value="HTH_LYTTR"/>
    <property type="match status" value="1"/>
</dbReference>
<dbReference type="GO" id="GO:0000156">
    <property type="term" value="F:phosphorelay response regulator activity"/>
    <property type="evidence" value="ECO:0007669"/>
    <property type="project" value="InterPro"/>
</dbReference>
<organism evidence="6 7">
    <name type="scientific">Candidatus Fimadaptatus faecigallinarum</name>
    <dbReference type="NCBI Taxonomy" id="2840814"/>
    <lineage>
        <taxon>Bacteria</taxon>
        <taxon>Bacillati</taxon>
        <taxon>Bacillota</taxon>
        <taxon>Clostridia</taxon>
        <taxon>Eubacteriales</taxon>
        <taxon>Candidatus Fimadaptatus</taxon>
    </lineage>
</organism>
<accession>A0A9D1LRC5</accession>
<reference evidence="6" key="2">
    <citation type="journal article" date="2021" name="PeerJ">
        <title>Extensive microbial diversity within the chicken gut microbiome revealed by metagenomics and culture.</title>
        <authorList>
            <person name="Gilroy R."/>
            <person name="Ravi A."/>
            <person name="Getino M."/>
            <person name="Pursley I."/>
            <person name="Horton D.L."/>
            <person name="Alikhan N.F."/>
            <person name="Baker D."/>
            <person name="Gharbi K."/>
            <person name="Hall N."/>
            <person name="Watson M."/>
            <person name="Adriaenssens E.M."/>
            <person name="Foster-Nyarko E."/>
            <person name="Jarju S."/>
            <person name="Secka A."/>
            <person name="Antonio M."/>
            <person name="Oren A."/>
            <person name="Chaudhuri R.R."/>
            <person name="La Ragione R."/>
            <person name="Hildebrand F."/>
            <person name="Pallen M.J."/>
        </authorList>
    </citation>
    <scope>NUCLEOTIDE SEQUENCE</scope>
    <source>
        <strain evidence="6">ChiSxjej2B14-8506</strain>
    </source>
</reference>
<dbReference type="EMBL" id="DVNK01000034">
    <property type="protein sequence ID" value="HIU46630.1"/>
    <property type="molecule type" value="Genomic_DNA"/>
</dbReference>
<evidence type="ECO:0000313" key="6">
    <source>
        <dbReference type="EMBL" id="HIU46630.1"/>
    </source>
</evidence>
<dbReference type="PANTHER" id="PTHR37299">
    <property type="entry name" value="TRANSCRIPTIONAL REGULATOR-RELATED"/>
    <property type="match status" value="1"/>
</dbReference>
<feature type="domain" description="HTH LytTR-type" evidence="5">
    <location>
        <begin position="42"/>
        <end position="146"/>
    </location>
</feature>
<evidence type="ECO:0000256" key="4">
    <source>
        <dbReference type="ARBA" id="ARBA00023163"/>
    </source>
</evidence>
<keyword evidence="4" id="KW-0804">Transcription</keyword>
<dbReference type="InterPro" id="IPR046947">
    <property type="entry name" value="LytR-like"/>
</dbReference>
<dbReference type="GO" id="GO:0003677">
    <property type="term" value="F:DNA binding"/>
    <property type="evidence" value="ECO:0007669"/>
    <property type="project" value="UniProtKB-KW"/>
</dbReference>
<keyword evidence="3" id="KW-0238">DNA-binding</keyword>
<dbReference type="AlphaFoldDB" id="A0A9D1LRC5"/>